<evidence type="ECO:0000256" key="1">
    <source>
        <dbReference type="SAM" id="Phobius"/>
    </source>
</evidence>
<dbReference type="AlphaFoldDB" id="A0A378WVL5"/>
<keyword evidence="1" id="KW-0472">Membrane</keyword>
<feature type="transmembrane region" description="Helical" evidence="1">
    <location>
        <begin position="206"/>
        <end position="224"/>
    </location>
</feature>
<dbReference type="InterPro" id="IPR010266">
    <property type="entry name" value="NnrS"/>
</dbReference>
<proteinExistence type="predicted"/>
<dbReference type="OrthoDB" id="8606297at2"/>
<keyword evidence="1" id="KW-0812">Transmembrane</keyword>
<evidence type="ECO:0000313" key="3">
    <source>
        <dbReference type="Proteomes" id="UP000254055"/>
    </source>
</evidence>
<dbReference type="RefSeq" id="WP_115134529.1">
    <property type="nucleotide sequence ID" value="NZ_UGRS01000002.1"/>
</dbReference>
<keyword evidence="1" id="KW-1133">Transmembrane helix</keyword>
<dbReference type="EMBL" id="UGRS01000002">
    <property type="protein sequence ID" value="SUA44494.1"/>
    <property type="molecule type" value="Genomic_DNA"/>
</dbReference>
<feature type="transmembrane region" description="Helical" evidence="1">
    <location>
        <begin position="21"/>
        <end position="42"/>
    </location>
</feature>
<dbReference type="Proteomes" id="UP000254055">
    <property type="component" value="Unassembled WGS sequence"/>
</dbReference>
<organism evidence="2 3">
    <name type="scientific">Neisseria zoodegmatis</name>
    <dbReference type="NCBI Taxonomy" id="326523"/>
    <lineage>
        <taxon>Bacteria</taxon>
        <taxon>Pseudomonadati</taxon>
        <taxon>Pseudomonadota</taxon>
        <taxon>Betaproteobacteria</taxon>
        <taxon>Neisseriales</taxon>
        <taxon>Neisseriaceae</taxon>
        <taxon>Neisseria</taxon>
    </lineage>
</organism>
<feature type="transmembrane region" description="Helical" evidence="1">
    <location>
        <begin position="54"/>
        <end position="74"/>
    </location>
</feature>
<feature type="transmembrane region" description="Helical" evidence="1">
    <location>
        <begin position="352"/>
        <end position="374"/>
    </location>
</feature>
<feature type="transmembrane region" description="Helical" evidence="1">
    <location>
        <begin position="168"/>
        <end position="186"/>
    </location>
</feature>
<feature type="transmembrane region" description="Helical" evidence="1">
    <location>
        <begin position="86"/>
        <end position="106"/>
    </location>
</feature>
<sequence>MNKFAAWPQVAASFIAYPFRLYFLLSAFSIVPLAWVWTFTSVGWWPPAVAPVDFHAYGFLNIVGGAAFAGFLFTAMPEWTHHTRNLSRHAAATAVLWLPATLSALFSPTLSAWLMLPFWLYLLGFCTVLARRARDDSQVALLLVLICITLLNTCFAYTGQLFWLKQLAHAFIIGVLLVMFRIGKAIGQKALEDTPLAHCVFIPNPFYRNLSVWFLYAYLAANIFLNDTATSSWLSLAVGLAVLGRLREWHHTVLLRRYYVRWYYLTLLLLGAGYIWQGWAGLFSDGLSLPFHLLMIGGYLLMLMQVFSIAGAVHSSLKLHYPFASRAGLLLITGAALSRSAAAAYWPQYYEWLAFYLPAVLLSLAFMLYLPVYLRIFIANPPLPVTPAGTESQP</sequence>
<protein>
    <submittedName>
        <fullName evidence="2">Integral membrane protein</fullName>
    </submittedName>
</protein>
<evidence type="ECO:0000313" key="2">
    <source>
        <dbReference type="EMBL" id="SUA44494.1"/>
    </source>
</evidence>
<feature type="transmembrane region" description="Helical" evidence="1">
    <location>
        <begin position="112"/>
        <end position="130"/>
    </location>
</feature>
<feature type="transmembrane region" description="Helical" evidence="1">
    <location>
        <begin position="139"/>
        <end position="162"/>
    </location>
</feature>
<feature type="transmembrane region" description="Helical" evidence="1">
    <location>
        <begin position="258"/>
        <end position="279"/>
    </location>
</feature>
<accession>A0A378WVL5</accession>
<name>A0A378WVL5_9NEIS</name>
<feature type="transmembrane region" description="Helical" evidence="1">
    <location>
        <begin position="230"/>
        <end position="246"/>
    </location>
</feature>
<feature type="transmembrane region" description="Helical" evidence="1">
    <location>
        <begin position="291"/>
        <end position="315"/>
    </location>
</feature>
<reference evidence="2 3" key="1">
    <citation type="submission" date="2018-06" db="EMBL/GenBank/DDBJ databases">
        <authorList>
            <consortium name="Pathogen Informatics"/>
            <person name="Doyle S."/>
        </authorList>
    </citation>
    <scope>NUCLEOTIDE SEQUENCE [LARGE SCALE GENOMIC DNA]</scope>
    <source>
        <strain evidence="2 3">NCTC12229</strain>
    </source>
</reference>
<dbReference type="Pfam" id="PF05940">
    <property type="entry name" value="NnrS"/>
    <property type="match status" value="1"/>
</dbReference>
<gene>
    <name evidence="2" type="ORF">NCTC12229_01991</name>
</gene>